<proteinExistence type="inferred from homology"/>
<evidence type="ECO:0000313" key="7">
    <source>
        <dbReference type="Proteomes" id="UP000313645"/>
    </source>
</evidence>
<evidence type="ECO:0000256" key="3">
    <source>
        <dbReference type="ARBA" id="ARBA00011233"/>
    </source>
</evidence>
<dbReference type="InterPro" id="IPR013785">
    <property type="entry name" value="Aldolase_TIM"/>
</dbReference>
<keyword evidence="7" id="KW-1185">Reference proteome</keyword>
<name>A0ABY1ZNH0_9GAMM</name>
<comment type="caution">
    <text evidence="6">The sequence shown here is derived from an EMBL/GenBank/DDBJ whole genome shotgun (WGS) entry which is preliminary data.</text>
</comment>
<comment type="similarity">
    <text evidence="2">Belongs to the KHG/KDPG aldolase family.</text>
</comment>
<sequence length="211" mass="21851">MPSQAFETYRAELPLIAILRGIQPDEAVPLVEQLIEAGFRLIEVPLNSPSPFESIAKLAERFGDQGLIGAGTVTSVEDVERLKQAGGRLQVMPHGDPEVIRAGVAAGMDVLPGVMTPTEAFAALKAGAEALKIFPAELVGAQGIKALLSVLPKGTLVAPTGGVTPENLAELAAAGAGGFGLGSGLYKPGFDAVTLRERADAYVAAWRQIQG</sequence>
<dbReference type="Proteomes" id="UP000313645">
    <property type="component" value="Unassembled WGS sequence"/>
</dbReference>
<accession>A0ABY1ZNH0</accession>
<dbReference type="NCBIfam" id="NF006600">
    <property type="entry name" value="PRK09140.1"/>
    <property type="match status" value="1"/>
</dbReference>
<keyword evidence="5" id="KW-0119">Carbohydrate metabolism</keyword>
<comment type="subunit">
    <text evidence="3">Homotrimer.</text>
</comment>
<dbReference type="SUPFAM" id="SSF51569">
    <property type="entry name" value="Aldolase"/>
    <property type="match status" value="1"/>
</dbReference>
<evidence type="ECO:0000313" key="6">
    <source>
        <dbReference type="EMBL" id="TBW58113.1"/>
    </source>
</evidence>
<evidence type="ECO:0000256" key="4">
    <source>
        <dbReference type="ARBA" id="ARBA00023239"/>
    </source>
</evidence>
<dbReference type="PANTHER" id="PTHR30246:SF1">
    <property type="entry name" value="2-DEHYDRO-3-DEOXY-6-PHOSPHOGALACTONATE ALDOLASE-RELATED"/>
    <property type="match status" value="1"/>
</dbReference>
<organism evidence="6 7">
    <name type="scientific">Marinobacter halodurans</name>
    <dbReference type="NCBI Taxonomy" id="2528979"/>
    <lineage>
        <taxon>Bacteria</taxon>
        <taxon>Pseudomonadati</taxon>
        <taxon>Pseudomonadota</taxon>
        <taxon>Gammaproteobacteria</taxon>
        <taxon>Pseudomonadales</taxon>
        <taxon>Marinobacteraceae</taxon>
        <taxon>Marinobacter</taxon>
    </lineage>
</organism>
<dbReference type="InterPro" id="IPR000887">
    <property type="entry name" value="Aldlse_KDPG_KHG"/>
</dbReference>
<keyword evidence="4" id="KW-0456">Lyase</keyword>
<dbReference type="PANTHER" id="PTHR30246">
    <property type="entry name" value="2-KETO-3-DEOXY-6-PHOSPHOGLUCONATE ALDOLASE"/>
    <property type="match status" value="1"/>
</dbReference>
<dbReference type="RefSeq" id="WP_131479467.1">
    <property type="nucleotide sequence ID" value="NZ_SJDL01000005.1"/>
</dbReference>
<evidence type="ECO:0000256" key="5">
    <source>
        <dbReference type="ARBA" id="ARBA00023277"/>
    </source>
</evidence>
<gene>
    <name evidence="6" type="ORF">EZI54_04455</name>
</gene>
<dbReference type="Gene3D" id="3.20.20.70">
    <property type="entry name" value="Aldolase class I"/>
    <property type="match status" value="1"/>
</dbReference>
<dbReference type="CDD" id="cd00452">
    <property type="entry name" value="KDPG_aldolase"/>
    <property type="match status" value="1"/>
</dbReference>
<dbReference type="EMBL" id="SJDL01000005">
    <property type="protein sequence ID" value="TBW58113.1"/>
    <property type="molecule type" value="Genomic_DNA"/>
</dbReference>
<protein>
    <submittedName>
        <fullName evidence="6">2-dehydro-3-deoxy-6-phosphogalactonate aldolase</fullName>
    </submittedName>
</protein>
<evidence type="ECO:0000256" key="2">
    <source>
        <dbReference type="ARBA" id="ARBA00006906"/>
    </source>
</evidence>
<dbReference type="Pfam" id="PF01081">
    <property type="entry name" value="Aldolase"/>
    <property type="match status" value="1"/>
</dbReference>
<reference evidence="6 7" key="1">
    <citation type="submission" date="2019-02" db="EMBL/GenBank/DDBJ databases">
        <title>Marinobacter halodurans sp. nov., a marine bacterium isolated from sea tidal flat.</title>
        <authorList>
            <person name="Yoo Y."/>
            <person name="Lee D.W."/>
            <person name="Kim B.S."/>
            <person name="Kim J.-J."/>
        </authorList>
    </citation>
    <scope>NUCLEOTIDE SEQUENCE [LARGE SCALE GENOMIC DNA]</scope>
    <source>
        <strain evidence="6 7">YJ-S3-2</strain>
    </source>
</reference>
<comment type="pathway">
    <text evidence="1">Carbohydrate acid metabolism.</text>
</comment>
<evidence type="ECO:0000256" key="1">
    <source>
        <dbReference type="ARBA" id="ARBA00004761"/>
    </source>
</evidence>